<dbReference type="Pfam" id="PF00672">
    <property type="entry name" value="HAMP"/>
    <property type="match status" value="1"/>
</dbReference>
<dbReference type="SMART" id="SM00304">
    <property type="entry name" value="HAMP"/>
    <property type="match status" value="1"/>
</dbReference>
<evidence type="ECO:0000256" key="11">
    <source>
        <dbReference type="ARBA" id="ARBA00022989"/>
    </source>
</evidence>
<dbReference type="InterPro" id="IPR036890">
    <property type="entry name" value="HATPase_C_sf"/>
</dbReference>
<dbReference type="GO" id="GO:0005524">
    <property type="term" value="F:ATP binding"/>
    <property type="evidence" value="ECO:0007669"/>
    <property type="project" value="UniProtKB-KW"/>
</dbReference>
<dbReference type="PRINTS" id="PR00344">
    <property type="entry name" value="BCTRLSENSOR"/>
</dbReference>
<dbReference type="SMART" id="SM00091">
    <property type="entry name" value="PAS"/>
    <property type="match status" value="1"/>
</dbReference>
<evidence type="ECO:0000256" key="9">
    <source>
        <dbReference type="ARBA" id="ARBA00022777"/>
    </source>
</evidence>
<keyword evidence="6" id="KW-0808">Transferase</keyword>
<dbReference type="InterPro" id="IPR000014">
    <property type="entry name" value="PAS"/>
</dbReference>
<dbReference type="NCBIfam" id="TIGR00229">
    <property type="entry name" value="sensory_box"/>
    <property type="match status" value="1"/>
</dbReference>
<dbReference type="CDD" id="cd06225">
    <property type="entry name" value="HAMP"/>
    <property type="match status" value="1"/>
</dbReference>
<dbReference type="InterPro" id="IPR003594">
    <property type="entry name" value="HATPase_dom"/>
</dbReference>
<dbReference type="PANTHER" id="PTHR45453:SF1">
    <property type="entry name" value="PHOSPHATE REGULON SENSOR PROTEIN PHOR"/>
    <property type="match status" value="1"/>
</dbReference>
<dbReference type="Gene3D" id="1.10.287.130">
    <property type="match status" value="1"/>
</dbReference>
<feature type="domain" description="PAS" evidence="16">
    <location>
        <begin position="268"/>
        <end position="320"/>
    </location>
</feature>
<dbReference type="Pfam" id="PF13426">
    <property type="entry name" value="PAS_9"/>
    <property type="match status" value="1"/>
</dbReference>
<dbReference type="PANTHER" id="PTHR45453">
    <property type="entry name" value="PHOSPHATE REGULON SENSOR PROTEIN PHOR"/>
    <property type="match status" value="1"/>
</dbReference>
<evidence type="ECO:0000259" key="18">
    <source>
        <dbReference type="PROSITE" id="PS50885"/>
    </source>
</evidence>
<evidence type="ECO:0000256" key="3">
    <source>
        <dbReference type="ARBA" id="ARBA00012438"/>
    </source>
</evidence>
<dbReference type="PROSITE" id="PS50885">
    <property type="entry name" value="HAMP"/>
    <property type="match status" value="1"/>
</dbReference>
<evidence type="ECO:0000256" key="4">
    <source>
        <dbReference type="ARBA" id="ARBA00022475"/>
    </source>
</evidence>
<evidence type="ECO:0000256" key="7">
    <source>
        <dbReference type="ARBA" id="ARBA00022692"/>
    </source>
</evidence>
<evidence type="ECO:0000256" key="13">
    <source>
        <dbReference type="ARBA" id="ARBA00023136"/>
    </source>
</evidence>
<evidence type="ECO:0000313" key="19">
    <source>
        <dbReference type="EMBL" id="SDW77430.1"/>
    </source>
</evidence>
<evidence type="ECO:0000256" key="5">
    <source>
        <dbReference type="ARBA" id="ARBA00022553"/>
    </source>
</evidence>
<comment type="catalytic activity">
    <reaction evidence="1">
        <text>ATP + protein L-histidine = ADP + protein N-phospho-L-histidine.</text>
        <dbReference type="EC" id="2.7.13.3"/>
    </reaction>
</comment>
<feature type="transmembrane region" description="Helical" evidence="14">
    <location>
        <begin position="12"/>
        <end position="37"/>
    </location>
</feature>
<dbReference type="EC" id="2.7.13.3" evidence="3"/>
<feature type="domain" description="PAC" evidence="17">
    <location>
        <begin position="332"/>
        <end position="386"/>
    </location>
</feature>
<dbReference type="GO" id="GO:0000155">
    <property type="term" value="F:phosphorelay sensor kinase activity"/>
    <property type="evidence" value="ECO:0007669"/>
    <property type="project" value="InterPro"/>
</dbReference>
<dbReference type="InterPro" id="IPR003661">
    <property type="entry name" value="HisK_dim/P_dom"/>
</dbReference>
<dbReference type="PROSITE" id="PS50113">
    <property type="entry name" value="PAC"/>
    <property type="match status" value="1"/>
</dbReference>
<dbReference type="InterPro" id="IPR050351">
    <property type="entry name" value="BphY/WalK/GraS-like"/>
</dbReference>
<dbReference type="SMART" id="SM00387">
    <property type="entry name" value="HATPase_c"/>
    <property type="match status" value="1"/>
</dbReference>
<dbReference type="RefSeq" id="WP_091615235.1">
    <property type="nucleotide sequence ID" value="NZ_FNNC01000005.1"/>
</dbReference>
<keyword evidence="7 14" id="KW-0812">Transmembrane</keyword>
<dbReference type="NCBIfam" id="NF033092">
    <property type="entry name" value="HK_WalK"/>
    <property type="match status" value="1"/>
</dbReference>
<dbReference type="CDD" id="cd00075">
    <property type="entry name" value="HATPase"/>
    <property type="match status" value="1"/>
</dbReference>
<dbReference type="InterPro" id="IPR003660">
    <property type="entry name" value="HAMP_dom"/>
</dbReference>
<reference evidence="19 20" key="1">
    <citation type="submission" date="2016-10" db="EMBL/GenBank/DDBJ databases">
        <authorList>
            <person name="de Groot N.N."/>
        </authorList>
    </citation>
    <scope>NUCLEOTIDE SEQUENCE [LARGE SCALE GENOMIC DNA]</scope>
    <source>
        <strain evidence="19 20">DSM 23126</strain>
    </source>
</reference>
<evidence type="ECO:0000256" key="14">
    <source>
        <dbReference type="SAM" id="Phobius"/>
    </source>
</evidence>
<keyword evidence="11 14" id="KW-1133">Transmembrane helix</keyword>
<dbReference type="SUPFAM" id="SSF55785">
    <property type="entry name" value="PYP-like sensor domain (PAS domain)"/>
    <property type="match status" value="1"/>
</dbReference>
<dbReference type="FunFam" id="3.30.565.10:FF:000006">
    <property type="entry name" value="Sensor histidine kinase WalK"/>
    <property type="match status" value="1"/>
</dbReference>
<organism evidence="19 20">
    <name type="scientific">Marinococcus luteus</name>
    <dbReference type="NCBI Taxonomy" id="1122204"/>
    <lineage>
        <taxon>Bacteria</taxon>
        <taxon>Bacillati</taxon>
        <taxon>Bacillota</taxon>
        <taxon>Bacilli</taxon>
        <taxon>Bacillales</taxon>
        <taxon>Bacillaceae</taxon>
        <taxon>Marinococcus</taxon>
    </lineage>
</organism>
<evidence type="ECO:0000259" key="17">
    <source>
        <dbReference type="PROSITE" id="PS50113"/>
    </source>
</evidence>
<dbReference type="SUPFAM" id="SSF47384">
    <property type="entry name" value="Homodimeric domain of signal transducing histidine kinase"/>
    <property type="match status" value="1"/>
</dbReference>
<dbReference type="STRING" id="1122204.SAMN05421781_2334"/>
<evidence type="ECO:0000313" key="20">
    <source>
        <dbReference type="Proteomes" id="UP000199488"/>
    </source>
</evidence>
<dbReference type="GO" id="GO:0005886">
    <property type="term" value="C:plasma membrane"/>
    <property type="evidence" value="ECO:0007669"/>
    <property type="project" value="UniProtKB-SubCell"/>
</dbReference>
<feature type="domain" description="Histidine kinase" evidence="15">
    <location>
        <begin position="390"/>
        <end position="608"/>
    </location>
</feature>
<dbReference type="InterPro" id="IPR049814">
    <property type="entry name" value="Resp_reg_WalK"/>
</dbReference>
<dbReference type="InterPro" id="IPR005467">
    <property type="entry name" value="His_kinase_dom"/>
</dbReference>
<keyword evidence="9 19" id="KW-0418">Kinase</keyword>
<protein>
    <recommendedName>
        <fullName evidence="3">histidine kinase</fullName>
        <ecNumber evidence="3">2.7.13.3</ecNumber>
    </recommendedName>
</protein>
<dbReference type="EMBL" id="FNNC01000005">
    <property type="protein sequence ID" value="SDW77430.1"/>
    <property type="molecule type" value="Genomic_DNA"/>
</dbReference>
<evidence type="ECO:0000256" key="1">
    <source>
        <dbReference type="ARBA" id="ARBA00000085"/>
    </source>
</evidence>
<dbReference type="AlphaFoldDB" id="A0A1H2WA18"/>
<dbReference type="SMART" id="SM00388">
    <property type="entry name" value="HisKA"/>
    <property type="match status" value="1"/>
</dbReference>
<accession>A0A1H2WA18</accession>
<evidence type="ECO:0000256" key="10">
    <source>
        <dbReference type="ARBA" id="ARBA00022840"/>
    </source>
</evidence>
<keyword evidence="13 14" id="KW-0472">Membrane</keyword>
<keyword evidence="5" id="KW-0597">Phosphoprotein</keyword>
<keyword evidence="20" id="KW-1185">Reference proteome</keyword>
<dbReference type="InterPro" id="IPR035965">
    <property type="entry name" value="PAS-like_dom_sf"/>
</dbReference>
<dbReference type="Pfam" id="PF02518">
    <property type="entry name" value="HATPase_c"/>
    <property type="match status" value="1"/>
</dbReference>
<keyword evidence="12" id="KW-0902">Two-component regulatory system</keyword>
<dbReference type="CDD" id="cd00130">
    <property type="entry name" value="PAS"/>
    <property type="match status" value="1"/>
</dbReference>
<evidence type="ECO:0000256" key="6">
    <source>
        <dbReference type="ARBA" id="ARBA00022679"/>
    </source>
</evidence>
<feature type="domain" description="HAMP" evidence="18">
    <location>
        <begin position="211"/>
        <end position="263"/>
    </location>
</feature>
<dbReference type="Gene3D" id="3.30.565.10">
    <property type="entry name" value="Histidine kinase-like ATPase, C-terminal domain"/>
    <property type="match status" value="1"/>
</dbReference>
<dbReference type="Pfam" id="PF00512">
    <property type="entry name" value="HisKA"/>
    <property type="match status" value="1"/>
</dbReference>
<dbReference type="Gene3D" id="1.10.8.500">
    <property type="entry name" value="HAMP domain in histidine kinase"/>
    <property type="match status" value="1"/>
</dbReference>
<comment type="subcellular location">
    <subcellularLocation>
        <location evidence="2">Cell membrane</location>
        <topology evidence="2">Multi-pass membrane protein</topology>
    </subcellularLocation>
</comment>
<feature type="transmembrane region" description="Helical" evidence="14">
    <location>
        <begin position="187"/>
        <end position="210"/>
    </location>
</feature>
<dbReference type="PROSITE" id="PS50109">
    <property type="entry name" value="HIS_KIN"/>
    <property type="match status" value="1"/>
</dbReference>
<evidence type="ECO:0000256" key="8">
    <source>
        <dbReference type="ARBA" id="ARBA00022741"/>
    </source>
</evidence>
<name>A0A1H2WA18_9BACI</name>
<evidence type="ECO:0000256" key="12">
    <source>
        <dbReference type="ARBA" id="ARBA00023012"/>
    </source>
</evidence>
<keyword evidence="10" id="KW-0067">ATP-binding</keyword>
<dbReference type="FunFam" id="1.10.287.130:FF:000001">
    <property type="entry name" value="Two-component sensor histidine kinase"/>
    <property type="match status" value="1"/>
</dbReference>
<dbReference type="Proteomes" id="UP000199488">
    <property type="component" value="Unassembled WGS sequence"/>
</dbReference>
<sequence>MKIIDFFKSIHFKLILIFVLLIFVAMQFITVFFTSALEDTLVENFNDTLAEQTDLLEYNVQEELTQSRGEDDNTVQEDIDSLLSQFANSGANNDPGHSSPEARVIGSNQIILGTSNINEQDIVNNQSNDDLVQRALLGNTLEEVRWDADSGHRVSLIVRPIEEDGEILGVLYVRSDMSSVYSLVNDISSILIAASVIVLILNAILGILLARTITRPIADMQRQAKIMGEGDFSRRVRVYGNDEIGQLAHSFNQLTLKLKESQASTEDERKKLSSVLTHMTDGVIATDELGRIILMNKRAEQLLNKNSDEMEGTYITEALHLSETLTSSDLYDYNEAIMLDFSSEEQDFLLQANFSIVRNEDGPVTGLITVLHDVTEQEKIERERREFVSNVSHELRTPLTTLKSYMEALEDGAMQDENLGPRFLQVTQNETDRMIRLVNDLLQLSRMDSDEISLDFFTVDLSEMINQVIERFEMINKDKNIAFYKEVPSYPVYVDMDKDRIYQVFDNVLSNAVKYSPDGGEISVQMFTRADAVDVEISDQGVGIPKESQHRIFDRFYRVDKARARNLGGTGLGLAIAKEFIHAHGGKIAADSEWKKGTTILITLPYSVINKAEAGS</sequence>
<dbReference type="InterPro" id="IPR004358">
    <property type="entry name" value="Sig_transdc_His_kin-like_C"/>
</dbReference>
<gene>
    <name evidence="19" type="ORF">SAMN05421781_2334</name>
</gene>
<dbReference type="GO" id="GO:0004721">
    <property type="term" value="F:phosphoprotein phosphatase activity"/>
    <property type="evidence" value="ECO:0007669"/>
    <property type="project" value="TreeGrafter"/>
</dbReference>
<keyword evidence="4" id="KW-1003">Cell membrane</keyword>
<dbReference type="SUPFAM" id="SSF158472">
    <property type="entry name" value="HAMP domain-like"/>
    <property type="match status" value="1"/>
</dbReference>
<dbReference type="Gene3D" id="3.30.450.20">
    <property type="entry name" value="PAS domain"/>
    <property type="match status" value="2"/>
</dbReference>
<dbReference type="PROSITE" id="PS50112">
    <property type="entry name" value="PAS"/>
    <property type="match status" value="1"/>
</dbReference>
<proteinExistence type="predicted"/>
<evidence type="ECO:0000259" key="16">
    <source>
        <dbReference type="PROSITE" id="PS50112"/>
    </source>
</evidence>
<dbReference type="InterPro" id="IPR036097">
    <property type="entry name" value="HisK_dim/P_sf"/>
</dbReference>
<dbReference type="Pfam" id="PF23846">
    <property type="entry name" value="Cache_WalK"/>
    <property type="match status" value="1"/>
</dbReference>
<dbReference type="GO" id="GO:0016036">
    <property type="term" value="P:cellular response to phosphate starvation"/>
    <property type="evidence" value="ECO:0007669"/>
    <property type="project" value="TreeGrafter"/>
</dbReference>
<evidence type="ECO:0000259" key="15">
    <source>
        <dbReference type="PROSITE" id="PS50109"/>
    </source>
</evidence>
<keyword evidence="8" id="KW-0547">Nucleotide-binding</keyword>
<dbReference type="InterPro" id="IPR000700">
    <property type="entry name" value="PAS-assoc_C"/>
</dbReference>
<dbReference type="OrthoDB" id="9813151at2"/>
<dbReference type="SUPFAM" id="SSF55874">
    <property type="entry name" value="ATPase domain of HSP90 chaperone/DNA topoisomerase II/histidine kinase"/>
    <property type="match status" value="1"/>
</dbReference>
<evidence type="ECO:0000256" key="2">
    <source>
        <dbReference type="ARBA" id="ARBA00004651"/>
    </source>
</evidence>
<dbReference type="InterPro" id="IPR057640">
    <property type="entry name" value="Cache_WalK"/>
</dbReference>
<dbReference type="CDD" id="cd00082">
    <property type="entry name" value="HisKA"/>
    <property type="match status" value="1"/>
</dbReference>